<evidence type="ECO:0000259" key="3">
    <source>
        <dbReference type="PROSITE" id="PS50002"/>
    </source>
</evidence>
<keyword evidence="1 2" id="KW-0728">SH3 domain</keyword>
<organism evidence="4 5">
    <name type="scientific">Vitrella brassicaformis (strain CCMP3155)</name>
    <dbReference type="NCBI Taxonomy" id="1169540"/>
    <lineage>
        <taxon>Eukaryota</taxon>
        <taxon>Sar</taxon>
        <taxon>Alveolata</taxon>
        <taxon>Colpodellida</taxon>
        <taxon>Vitrellaceae</taxon>
        <taxon>Vitrella</taxon>
    </lineage>
</organism>
<evidence type="ECO:0000256" key="1">
    <source>
        <dbReference type="ARBA" id="ARBA00022443"/>
    </source>
</evidence>
<evidence type="ECO:0000313" key="4">
    <source>
        <dbReference type="EMBL" id="CEM25164.1"/>
    </source>
</evidence>
<dbReference type="Gene3D" id="2.30.30.40">
    <property type="entry name" value="SH3 Domains"/>
    <property type="match status" value="1"/>
</dbReference>
<proteinExistence type="predicted"/>
<dbReference type="VEuPathDB" id="CryptoDB:Vbra_3322"/>
<dbReference type="CDD" id="cd00174">
    <property type="entry name" value="SH3"/>
    <property type="match status" value="1"/>
</dbReference>
<feature type="domain" description="SH3" evidence="3">
    <location>
        <begin position="47"/>
        <end position="110"/>
    </location>
</feature>
<dbReference type="PANTHER" id="PTHR14167">
    <property type="entry name" value="SH3 DOMAIN-CONTAINING"/>
    <property type="match status" value="1"/>
</dbReference>
<dbReference type="InterPro" id="IPR050384">
    <property type="entry name" value="Endophilin_SH3RF"/>
</dbReference>
<dbReference type="STRING" id="1169540.A0A0G4G9B4"/>
<dbReference type="AlphaFoldDB" id="A0A0G4G9B4"/>
<dbReference type="SUPFAM" id="SSF50044">
    <property type="entry name" value="SH3-domain"/>
    <property type="match status" value="1"/>
</dbReference>
<dbReference type="InterPro" id="IPR036028">
    <property type="entry name" value="SH3-like_dom_sf"/>
</dbReference>
<evidence type="ECO:0000256" key="2">
    <source>
        <dbReference type="PROSITE-ProRule" id="PRU00192"/>
    </source>
</evidence>
<reference evidence="4 5" key="1">
    <citation type="submission" date="2014-11" db="EMBL/GenBank/DDBJ databases">
        <authorList>
            <person name="Zhu J."/>
            <person name="Qi W."/>
            <person name="Song R."/>
        </authorList>
    </citation>
    <scope>NUCLEOTIDE SEQUENCE [LARGE SCALE GENOMIC DNA]</scope>
</reference>
<sequence length="241" mass="26495">MAFAEQKCSGRAFFCELMCRAFMKPPMRKATKATEMALAVETPIVPPDHFFVSAYSPYSPQPDSDSAKFLSFSAGDLIKVTWWNKTGWWWGECKDRKGWFPSNYTQPAPAGASSYSQAAVAAGGQPVQPPAAKTEQRIVKSKAKAKAKGAAGAAVGGKRKFWNDAPAIEEQPAVPEQQGPGSEYAQAAFFNIYSGRASNKPALGQSMADRACRQMGAYFDYDKWNEERNRQARAKEAAKRR</sequence>
<keyword evidence="5" id="KW-1185">Reference proteome</keyword>
<evidence type="ECO:0000313" key="5">
    <source>
        <dbReference type="Proteomes" id="UP000041254"/>
    </source>
</evidence>
<dbReference type="SMART" id="SM00326">
    <property type="entry name" value="SH3"/>
    <property type="match status" value="1"/>
</dbReference>
<name>A0A0G4G9B4_VITBC</name>
<dbReference type="InterPro" id="IPR001452">
    <property type="entry name" value="SH3_domain"/>
</dbReference>
<dbReference type="PROSITE" id="PS50002">
    <property type="entry name" value="SH3"/>
    <property type="match status" value="1"/>
</dbReference>
<dbReference type="Pfam" id="PF07653">
    <property type="entry name" value="SH3_2"/>
    <property type="match status" value="1"/>
</dbReference>
<dbReference type="InParanoid" id="A0A0G4G9B4"/>
<dbReference type="PANTHER" id="PTHR14167:SF116">
    <property type="entry name" value="CAP, ISOFORM AC"/>
    <property type="match status" value="1"/>
</dbReference>
<protein>
    <recommendedName>
        <fullName evidence="3">SH3 domain-containing protein</fullName>
    </recommendedName>
</protein>
<gene>
    <name evidence="4" type="ORF">Vbra_3322</name>
</gene>
<dbReference type="OrthoDB" id="10255964at2759"/>
<accession>A0A0G4G9B4</accession>
<dbReference type="Proteomes" id="UP000041254">
    <property type="component" value="Unassembled WGS sequence"/>
</dbReference>
<dbReference type="EMBL" id="CDMY01000592">
    <property type="protein sequence ID" value="CEM25164.1"/>
    <property type="molecule type" value="Genomic_DNA"/>
</dbReference>